<feature type="region of interest" description="Disordered" evidence="8">
    <location>
        <begin position="852"/>
        <end position="896"/>
    </location>
</feature>
<keyword evidence="5" id="KW-1278">Translocase</keyword>
<organism evidence="12">
    <name type="scientific">Chromera velia CCMP2878</name>
    <dbReference type="NCBI Taxonomy" id="1169474"/>
    <lineage>
        <taxon>Eukaryota</taxon>
        <taxon>Sar</taxon>
        <taxon>Alveolata</taxon>
        <taxon>Colpodellida</taxon>
        <taxon>Chromeraceae</taxon>
        <taxon>Chromera</taxon>
    </lineage>
</organism>
<feature type="compositionally biased region" description="Low complexity" evidence="8">
    <location>
        <begin position="1850"/>
        <end position="1882"/>
    </location>
</feature>
<feature type="region of interest" description="Disordered" evidence="8">
    <location>
        <begin position="264"/>
        <end position="290"/>
    </location>
</feature>
<feature type="domain" description="P-type ATPase N-terminal" evidence="10">
    <location>
        <begin position="129"/>
        <end position="177"/>
    </location>
</feature>
<dbReference type="InterPro" id="IPR032631">
    <property type="entry name" value="P-type_ATPase_N"/>
</dbReference>
<evidence type="ECO:0000256" key="7">
    <source>
        <dbReference type="ARBA" id="ARBA00023136"/>
    </source>
</evidence>
<dbReference type="GO" id="GO:0006897">
    <property type="term" value="P:endocytosis"/>
    <property type="evidence" value="ECO:0007669"/>
    <property type="project" value="TreeGrafter"/>
</dbReference>
<dbReference type="Gene3D" id="1.20.1110.10">
    <property type="entry name" value="Calcium-transporting ATPase, transmembrane domain"/>
    <property type="match status" value="1"/>
</dbReference>
<feature type="compositionally biased region" description="Low complexity" evidence="8">
    <location>
        <begin position="962"/>
        <end position="971"/>
    </location>
</feature>
<gene>
    <name evidence="12" type="ORF">Cvel_6949</name>
</gene>
<dbReference type="InterPro" id="IPR036412">
    <property type="entry name" value="HAD-like_sf"/>
</dbReference>
<dbReference type="InterPro" id="IPR023298">
    <property type="entry name" value="ATPase_P-typ_TM_dom_sf"/>
</dbReference>
<dbReference type="SUPFAM" id="SSF81665">
    <property type="entry name" value="Calcium ATPase, transmembrane domain M"/>
    <property type="match status" value="1"/>
</dbReference>
<dbReference type="PANTHER" id="PTHR24092:SF5">
    <property type="entry name" value="PHOSPHOLIPID-TRANSPORTING ATPASE"/>
    <property type="match status" value="1"/>
</dbReference>
<dbReference type="SUPFAM" id="SSF81660">
    <property type="entry name" value="Metal cation-transporting ATPase, ATP-binding domain N"/>
    <property type="match status" value="1"/>
</dbReference>
<feature type="compositionally biased region" description="Basic and acidic residues" evidence="8">
    <location>
        <begin position="1801"/>
        <end position="1811"/>
    </location>
</feature>
<keyword evidence="2 9" id="KW-0812">Transmembrane</keyword>
<feature type="compositionally biased region" description="Basic and acidic residues" evidence="8">
    <location>
        <begin position="532"/>
        <end position="550"/>
    </location>
</feature>
<dbReference type="GO" id="GO:0005524">
    <property type="term" value="F:ATP binding"/>
    <property type="evidence" value="ECO:0007669"/>
    <property type="project" value="InterPro"/>
</dbReference>
<evidence type="ECO:0000259" key="11">
    <source>
        <dbReference type="Pfam" id="PF16212"/>
    </source>
</evidence>
<evidence type="ECO:0000256" key="6">
    <source>
        <dbReference type="ARBA" id="ARBA00022989"/>
    </source>
</evidence>
<evidence type="ECO:0000256" key="2">
    <source>
        <dbReference type="ARBA" id="ARBA00022692"/>
    </source>
</evidence>
<feature type="region of interest" description="Disordered" evidence="8">
    <location>
        <begin position="1623"/>
        <end position="1686"/>
    </location>
</feature>
<feature type="transmembrane region" description="Helical" evidence="9">
    <location>
        <begin position="1403"/>
        <end position="1422"/>
    </location>
</feature>
<accession>A0A0G4HI61</accession>
<dbReference type="InterPro" id="IPR001757">
    <property type="entry name" value="P_typ_ATPase"/>
</dbReference>
<feature type="compositionally biased region" description="Gly residues" evidence="8">
    <location>
        <begin position="972"/>
        <end position="985"/>
    </location>
</feature>
<feature type="region of interest" description="Disordered" evidence="8">
    <location>
        <begin position="466"/>
        <end position="578"/>
    </location>
</feature>
<feature type="compositionally biased region" description="Basic and acidic residues" evidence="8">
    <location>
        <begin position="108"/>
        <end position="119"/>
    </location>
</feature>
<protein>
    <submittedName>
        <fullName evidence="12">Uncharacterized protein</fullName>
    </submittedName>
</protein>
<comment type="subcellular location">
    <subcellularLocation>
        <location evidence="1">Membrane</location>
        <topology evidence="1">Multi-pass membrane protein</topology>
    </subcellularLocation>
</comment>
<dbReference type="GO" id="GO:0140326">
    <property type="term" value="F:ATPase-coupled intramembrane lipid transporter activity"/>
    <property type="evidence" value="ECO:0007669"/>
    <property type="project" value="TreeGrafter"/>
</dbReference>
<proteinExistence type="predicted"/>
<dbReference type="Gene3D" id="3.40.1110.10">
    <property type="entry name" value="Calcium-transporting ATPase, cytoplasmic domain N"/>
    <property type="match status" value="1"/>
</dbReference>
<dbReference type="GO" id="GO:0005886">
    <property type="term" value="C:plasma membrane"/>
    <property type="evidence" value="ECO:0007669"/>
    <property type="project" value="TreeGrafter"/>
</dbReference>
<dbReference type="SFLD" id="SFLDG00002">
    <property type="entry name" value="C1.7:_P-type_atpase_like"/>
    <property type="match status" value="1"/>
</dbReference>
<feature type="transmembrane region" description="Helical" evidence="9">
    <location>
        <begin position="1509"/>
        <end position="1526"/>
    </location>
</feature>
<feature type="compositionally biased region" description="Acidic residues" evidence="8">
    <location>
        <begin position="1575"/>
        <end position="1585"/>
    </location>
</feature>
<keyword evidence="3" id="KW-0479">Metal-binding</keyword>
<evidence type="ECO:0000256" key="9">
    <source>
        <dbReference type="SAM" id="Phobius"/>
    </source>
</evidence>
<feature type="transmembrane region" description="Helical" evidence="9">
    <location>
        <begin position="1452"/>
        <end position="1472"/>
    </location>
</feature>
<dbReference type="SFLD" id="SFLDF00027">
    <property type="entry name" value="p-type_atpase"/>
    <property type="match status" value="1"/>
</dbReference>
<dbReference type="Pfam" id="PF16209">
    <property type="entry name" value="PhoLip_ATPase_N"/>
    <property type="match status" value="1"/>
</dbReference>
<feature type="region of interest" description="Disordered" evidence="8">
    <location>
        <begin position="102"/>
        <end position="121"/>
    </location>
</feature>
<feature type="region of interest" description="Disordered" evidence="8">
    <location>
        <begin position="1574"/>
        <end position="1609"/>
    </location>
</feature>
<keyword evidence="4" id="KW-0460">Magnesium</keyword>
<dbReference type="GO" id="GO:0005802">
    <property type="term" value="C:trans-Golgi network"/>
    <property type="evidence" value="ECO:0007669"/>
    <property type="project" value="TreeGrafter"/>
</dbReference>
<evidence type="ECO:0000256" key="1">
    <source>
        <dbReference type="ARBA" id="ARBA00004141"/>
    </source>
</evidence>
<feature type="compositionally biased region" description="Polar residues" evidence="8">
    <location>
        <begin position="1651"/>
        <end position="1660"/>
    </location>
</feature>
<keyword evidence="7 9" id="KW-0472">Membrane</keyword>
<dbReference type="NCBIfam" id="TIGR01494">
    <property type="entry name" value="ATPase_P-type"/>
    <property type="match status" value="1"/>
</dbReference>
<reference evidence="12" key="1">
    <citation type="submission" date="2014-11" db="EMBL/GenBank/DDBJ databases">
        <authorList>
            <person name="Otto D Thomas"/>
            <person name="Naeem Raeece"/>
        </authorList>
    </citation>
    <scope>NUCLEOTIDE SEQUENCE</scope>
</reference>
<feature type="region of interest" description="Disordered" evidence="8">
    <location>
        <begin position="353"/>
        <end position="449"/>
    </location>
</feature>
<evidence type="ECO:0000313" key="12">
    <source>
        <dbReference type="EMBL" id="CEM43812.1"/>
    </source>
</evidence>
<evidence type="ECO:0000259" key="10">
    <source>
        <dbReference type="Pfam" id="PF16209"/>
    </source>
</evidence>
<dbReference type="GO" id="GO:0045332">
    <property type="term" value="P:phospholipid translocation"/>
    <property type="evidence" value="ECO:0007669"/>
    <property type="project" value="TreeGrafter"/>
</dbReference>
<dbReference type="InterPro" id="IPR023299">
    <property type="entry name" value="ATPase_P-typ_cyto_dom_N"/>
</dbReference>
<evidence type="ECO:0000256" key="4">
    <source>
        <dbReference type="ARBA" id="ARBA00022842"/>
    </source>
</evidence>
<feature type="compositionally biased region" description="Polar residues" evidence="8">
    <location>
        <begin position="355"/>
        <end position="366"/>
    </location>
</feature>
<feature type="compositionally biased region" description="Basic and acidic residues" evidence="8">
    <location>
        <begin position="867"/>
        <end position="884"/>
    </location>
</feature>
<feature type="compositionally biased region" description="Basic and acidic residues" evidence="8">
    <location>
        <begin position="497"/>
        <end position="507"/>
    </location>
</feature>
<feature type="compositionally biased region" description="Low complexity" evidence="8">
    <location>
        <begin position="404"/>
        <end position="432"/>
    </location>
</feature>
<feature type="transmembrane region" description="Helical" evidence="9">
    <location>
        <begin position="157"/>
        <end position="175"/>
    </location>
</feature>
<dbReference type="PhylomeDB" id="A0A0G4HI61"/>
<dbReference type="InterPro" id="IPR032630">
    <property type="entry name" value="P_typ_ATPase_c"/>
</dbReference>
<feature type="domain" description="P-type ATPase C-terminal" evidence="11">
    <location>
        <begin position="1340"/>
        <end position="1567"/>
    </location>
</feature>
<sequence length="1882" mass="201652">MLQRRVAREGGDAFADSAAAVGVEEGASTSMNVTPTKRPRTDPRRWHRRLVYNSASWTPLQAFRLVCSSVGGSWGSGGRGETPEARVIFMGRQHERRGGRAGSLLGRLRGDGGRARQETESWTPLTEPLRFPANSIQNRKYNGLTLVPSVLIQQFRFFFNFFFLMVALLQLFPILRVGLLITYLGPLFMVLSVTIIKEGTDDVKRGKRDKEVNTERYLRLLPSGRRESVPASELRVGDFVFVEKDRRVPADLIFLRAVYPQHQQRVEDESGNGHDSKENGEHRDGSVFVRTDQLDGETDWKLKRPAALTHSLRSDRFLFAIDGEMRCPAPQKDIYAFSASLTVRNRKALLCPVSEKQTQQRHSPTTEGPPDILTGELYSPVPDSGPGPAALGGPWHAPRVSPEGRASSSPPAVPSVSPSLSGGAGLAGPRSSQRGTATGVTHAGEGGASRLEAQRLGKSLETELLPMVGQDGGGSQGTHPMRSGLAVGTEGGSASRGLREREKERGGDAAAGAGAGPGARRLAGRSRSPSGRRGESAFDGGEGKGKRESEVASGVTSSRDGGTAGVKSTQSEQESGEEEKVYREFLELENAIWASCVVASGEVLGMVVHTGSETRSSMNSSQGRVKTSKVDEEVNRFTKFLFWLVVGLALIMTGMRPAGFTGVWYIVTMRFVLLFSSIIPISMRVNLDMAKSLFAALVQRDQEIPGTVPRTSSIPEDLGRIGYVLTDKTGTLTANEMVMKKVHLGCALFHAGSPSGSSTGPQPEGTDGLALCKRTLVAAFLFDDATLEDREREKERDGGGAAAAAAAAGRIPRSFVETQGIPVGVRQWRQLLLIKRAFLCLAVCNNVTPLQEESADPTLAAEGVGGRGEEGRKRGREREREKAGANKKKKKEVSFQASSPDEVALASFAADCGMKLVARTPKTVSVEDPHGRLLHFSVLALFPFSSETKRMSVLVQLKSQQQSSSSSSSYATGGGGETEGVGGSMGQASLLGDGKSAGGDRGERGVQEQGGTGTSLISNDGGPIFFFVKGAESVLLPLMKQRGAAWVPEEVENFAREGLRTLVCAYREVRAREASTFLSDLSEARGRLDAGAVRRVVSAFEGGLEALALTGVEDRLQDRVRLTLEKLLEASVRVWMLTGDKVETAKCVAVSAGLKGPRQRFFTISTVEVASEIARRKAVKAVTGGTAGAGRGGQKAAAVRPSKDREKEGQGVPGMGMEAVGDEDLPGSSSAAELEVALDFLRSFAAEAEDRVLVLDGAGLGLFLTDERATEEFVRAACRAPSVVCCRCSPTQKAAVVRAVQRVVGERCLAVGDGGNDVGMIQAADVGVGILGKEGKQASLAADYSIMQFRFLLRLLLWHGRNSYLGSARLAQFVMHRGLVLAVIQALFSAVFHFSAISFFQGWMLVGYGTYYTMLPVFSLVLDRDVSETNAFVFPALYAGLRKNRALSLKTFCQWVFLSFYQGASLFLSSVVLFDDHFLHIVAIVFTALILTELLNVATEIRNWTRPMLWAQTFSVLVYVFSWFLLPNKFLRRFARSGAFFQRVLLMVASSWGPAHLCLVIDRWCHPPEFSKLLEEEEEDEEDPREAEGEGAQREGHTGREQGGGPSSALSLLPSLPGFSAWGGSTRGPAGRGQWRPLSTVASAGAPDPSSEASPGSTGSASARKKRRKNRWAAGERTRRRRAEALAAGGGMSIGARLQLLWNSAGNWIDRLSEIATADASAGVRRGGRGAYRPIGVAGALRGAFPSGSAPLSVIGPPGFSASATGAGRGQSGPRGGIGAWRWDRDGLGAVGSPTVTQGRGLRDGDAERGHAGGRVDLGREERQVRSANQSRLRERWESDDNEKGEERPGSCSDSAGGSAMSGGMMSETESASSRAASVPDV</sequence>
<dbReference type="InterPro" id="IPR008250">
    <property type="entry name" value="ATPase_P-typ_transduc_dom_A_sf"/>
</dbReference>
<evidence type="ECO:0000256" key="3">
    <source>
        <dbReference type="ARBA" id="ARBA00022723"/>
    </source>
</evidence>
<feature type="compositionally biased region" description="Low complexity" evidence="8">
    <location>
        <begin position="508"/>
        <end position="531"/>
    </location>
</feature>
<name>A0A0G4HI61_9ALVE</name>
<dbReference type="SUPFAM" id="SSF81653">
    <property type="entry name" value="Calcium ATPase, transduction domain A"/>
    <property type="match status" value="1"/>
</dbReference>
<dbReference type="SUPFAM" id="SSF56784">
    <property type="entry name" value="HAD-like"/>
    <property type="match status" value="1"/>
</dbReference>
<dbReference type="PRINTS" id="PR00119">
    <property type="entry name" value="CATATPASE"/>
</dbReference>
<feature type="compositionally biased region" description="Basic and acidic residues" evidence="8">
    <location>
        <begin position="264"/>
        <end position="285"/>
    </location>
</feature>
<dbReference type="GO" id="GO:0016887">
    <property type="term" value="F:ATP hydrolysis activity"/>
    <property type="evidence" value="ECO:0007669"/>
    <property type="project" value="InterPro"/>
</dbReference>
<dbReference type="VEuPathDB" id="CryptoDB:Cvel_6949"/>
<dbReference type="Pfam" id="PF16212">
    <property type="entry name" value="PhoLip_ATPase_C"/>
    <property type="match status" value="1"/>
</dbReference>
<keyword evidence="6 9" id="KW-1133">Transmembrane helix</keyword>
<dbReference type="PANTHER" id="PTHR24092">
    <property type="entry name" value="PROBABLE PHOSPHOLIPID-TRANSPORTING ATPASE"/>
    <property type="match status" value="1"/>
</dbReference>
<dbReference type="InterPro" id="IPR023214">
    <property type="entry name" value="HAD_sf"/>
</dbReference>
<feature type="compositionally biased region" description="Gly residues" evidence="8">
    <location>
        <begin position="1767"/>
        <end position="1779"/>
    </location>
</feature>
<dbReference type="GO" id="GO:0005768">
    <property type="term" value="C:endosome"/>
    <property type="evidence" value="ECO:0007669"/>
    <property type="project" value="TreeGrafter"/>
</dbReference>
<dbReference type="GO" id="GO:0046872">
    <property type="term" value="F:metal ion binding"/>
    <property type="evidence" value="ECO:0007669"/>
    <property type="project" value="UniProtKB-KW"/>
</dbReference>
<feature type="region of interest" description="Disordered" evidence="8">
    <location>
        <begin position="962"/>
        <end position="1017"/>
    </location>
</feature>
<feature type="region of interest" description="Disordered" evidence="8">
    <location>
        <begin position="1763"/>
        <end position="1882"/>
    </location>
</feature>
<dbReference type="InterPro" id="IPR044492">
    <property type="entry name" value="P_typ_ATPase_HD_dom"/>
</dbReference>
<dbReference type="PROSITE" id="PS00154">
    <property type="entry name" value="ATPASE_E1_E2"/>
    <property type="match status" value="1"/>
</dbReference>
<evidence type="ECO:0000256" key="5">
    <source>
        <dbReference type="ARBA" id="ARBA00022967"/>
    </source>
</evidence>
<dbReference type="EMBL" id="CDMZ01002767">
    <property type="protein sequence ID" value="CEM43812.1"/>
    <property type="molecule type" value="Genomic_DNA"/>
</dbReference>
<feature type="compositionally biased region" description="Basic and acidic residues" evidence="8">
    <location>
        <begin position="1586"/>
        <end position="1600"/>
    </location>
</feature>
<dbReference type="SFLD" id="SFLDS00003">
    <property type="entry name" value="Haloacid_Dehalogenase"/>
    <property type="match status" value="1"/>
</dbReference>
<evidence type="ECO:0000256" key="8">
    <source>
        <dbReference type="SAM" id="MobiDB-lite"/>
    </source>
</evidence>
<dbReference type="Gene3D" id="2.70.150.10">
    <property type="entry name" value="Calcium-transporting ATPase, cytoplasmic transduction domain A"/>
    <property type="match status" value="2"/>
</dbReference>
<dbReference type="Gene3D" id="3.40.50.1000">
    <property type="entry name" value="HAD superfamily/HAD-like"/>
    <property type="match status" value="2"/>
</dbReference>
<dbReference type="InterPro" id="IPR018303">
    <property type="entry name" value="ATPase_P-typ_P_site"/>
</dbReference>
<feature type="region of interest" description="Disordered" evidence="8">
    <location>
        <begin position="1184"/>
        <end position="1227"/>
    </location>
</feature>
<feature type="transmembrane region" description="Helical" evidence="9">
    <location>
        <begin position="1478"/>
        <end position="1497"/>
    </location>
</feature>
<dbReference type="GO" id="GO:0006890">
    <property type="term" value="P:retrograde vesicle-mediated transport, Golgi to endoplasmic reticulum"/>
    <property type="evidence" value="ECO:0007669"/>
    <property type="project" value="TreeGrafter"/>
</dbReference>